<keyword evidence="1" id="KW-1133">Transmembrane helix</keyword>
<name>A0A0F9E9P9_9ZZZZ</name>
<organism evidence="2">
    <name type="scientific">marine sediment metagenome</name>
    <dbReference type="NCBI Taxonomy" id="412755"/>
    <lineage>
        <taxon>unclassified sequences</taxon>
        <taxon>metagenomes</taxon>
        <taxon>ecological metagenomes</taxon>
    </lineage>
</organism>
<evidence type="ECO:0000256" key="1">
    <source>
        <dbReference type="SAM" id="Phobius"/>
    </source>
</evidence>
<proteinExistence type="predicted"/>
<dbReference type="AlphaFoldDB" id="A0A0F9E9P9"/>
<reference evidence="2" key="1">
    <citation type="journal article" date="2015" name="Nature">
        <title>Complex archaea that bridge the gap between prokaryotes and eukaryotes.</title>
        <authorList>
            <person name="Spang A."/>
            <person name="Saw J.H."/>
            <person name="Jorgensen S.L."/>
            <person name="Zaremba-Niedzwiedzka K."/>
            <person name="Martijn J."/>
            <person name="Lind A.E."/>
            <person name="van Eijk R."/>
            <person name="Schleper C."/>
            <person name="Guy L."/>
            <person name="Ettema T.J."/>
        </authorList>
    </citation>
    <scope>NUCLEOTIDE SEQUENCE</scope>
</reference>
<comment type="caution">
    <text evidence="2">The sequence shown here is derived from an EMBL/GenBank/DDBJ whole genome shotgun (WGS) entry which is preliminary data.</text>
</comment>
<dbReference type="EMBL" id="LAZR01025818">
    <property type="protein sequence ID" value="KKL70709.1"/>
    <property type="molecule type" value="Genomic_DNA"/>
</dbReference>
<protein>
    <submittedName>
        <fullName evidence="2">Uncharacterized protein</fullName>
    </submittedName>
</protein>
<feature type="transmembrane region" description="Helical" evidence="1">
    <location>
        <begin position="93"/>
        <end position="114"/>
    </location>
</feature>
<accession>A0A0F9E9P9</accession>
<keyword evidence="1" id="KW-0472">Membrane</keyword>
<keyword evidence="1" id="KW-0812">Transmembrane</keyword>
<feature type="transmembrane region" description="Helical" evidence="1">
    <location>
        <begin position="25"/>
        <end position="43"/>
    </location>
</feature>
<gene>
    <name evidence="2" type="ORF">LCGC14_2102190</name>
</gene>
<sequence length="276" mass="31777">MNFINIIFNSFFDIFFYPFRSVDSIYGLCAISLLAAIIALPIFKYTSNQEGIKRVKARIMGHILELRLFKDDIRIILSAQKDILKFNMIYLRYTLKPLMFMMIPMVVIIIHTAVRYEYRPLHPGESAIVKVKLHNPNELSIKDSEIVLTASEGLSIETPPLRIDGGKETYWRIRAEREGIFKLGFQARDMEVEKRVLVSGKVTRLSSETLKSGIVSSFFYPGEPSLPEGTALESVLVTYPHAKINFFGWNIHWLILFFILTLGFGFILMKPFNVRL</sequence>
<evidence type="ECO:0000313" key="2">
    <source>
        <dbReference type="EMBL" id="KKL70709.1"/>
    </source>
</evidence>
<feature type="transmembrane region" description="Helical" evidence="1">
    <location>
        <begin position="251"/>
        <end position="269"/>
    </location>
</feature>